<keyword evidence="1" id="KW-0812">Transmembrane</keyword>
<accession>A0A2P4NXE1</accession>
<protein>
    <submittedName>
        <fullName evidence="2">Uncharacterized protein</fullName>
    </submittedName>
</protein>
<keyword evidence="3" id="KW-1185">Reference proteome</keyword>
<gene>
    <name evidence="2" type="ORF">GLOIN_2v988879</name>
</gene>
<evidence type="ECO:0000313" key="3">
    <source>
        <dbReference type="Proteomes" id="UP000018888"/>
    </source>
</evidence>
<keyword evidence="1" id="KW-1133">Transmembrane helix</keyword>
<sequence length="108" mass="12981">MNQNENLTLILDTEEQIQELKMLSHHEKLFYLFYLLFQDSNTLFHIRNFTVTISFVTKFTFSLVLETSLFLLFFCSYRRVLIGEIGDDLSFFKTSCYWTDYFLESLNV</sequence>
<dbReference type="Proteomes" id="UP000018888">
    <property type="component" value="Unassembled WGS sequence"/>
</dbReference>
<organism evidence="2 3">
    <name type="scientific">Rhizophagus irregularis (strain DAOM 181602 / DAOM 197198 / MUCL 43194)</name>
    <name type="common">Arbuscular mycorrhizal fungus</name>
    <name type="synonym">Glomus intraradices</name>
    <dbReference type="NCBI Taxonomy" id="747089"/>
    <lineage>
        <taxon>Eukaryota</taxon>
        <taxon>Fungi</taxon>
        <taxon>Fungi incertae sedis</taxon>
        <taxon>Mucoromycota</taxon>
        <taxon>Glomeromycotina</taxon>
        <taxon>Glomeromycetes</taxon>
        <taxon>Glomerales</taxon>
        <taxon>Glomeraceae</taxon>
        <taxon>Rhizophagus</taxon>
    </lineage>
</organism>
<name>A0A2P4NXE1_RHIID</name>
<evidence type="ECO:0000313" key="2">
    <source>
        <dbReference type="EMBL" id="POG57783.1"/>
    </source>
</evidence>
<keyword evidence="1" id="KW-0472">Membrane</keyword>
<comment type="caution">
    <text evidence="2">The sequence shown here is derived from an EMBL/GenBank/DDBJ whole genome shotgun (WGS) entry which is preliminary data.</text>
</comment>
<proteinExistence type="predicted"/>
<dbReference type="EMBL" id="AUPC02000619">
    <property type="protein sequence ID" value="POG57783.1"/>
    <property type="molecule type" value="Genomic_DNA"/>
</dbReference>
<dbReference type="AlphaFoldDB" id="A0A2P4NXE1"/>
<evidence type="ECO:0000256" key="1">
    <source>
        <dbReference type="SAM" id="Phobius"/>
    </source>
</evidence>
<reference evidence="2 3" key="2">
    <citation type="journal article" date="2018" name="New Phytol.">
        <title>High intraspecific genome diversity in the model arbuscular mycorrhizal symbiont Rhizophagus irregularis.</title>
        <authorList>
            <person name="Chen E.C.H."/>
            <person name="Morin E."/>
            <person name="Beaudet D."/>
            <person name="Noel J."/>
            <person name="Yildirir G."/>
            <person name="Ndikumana S."/>
            <person name="Charron P."/>
            <person name="St-Onge C."/>
            <person name="Giorgi J."/>
            <person name="Kruger M."/>
            <person name="Marton T."/>
            <person name="Ropars J."/>
            <person name="Grigoriev I.V."/>
            <person name="Hainaut M."/>
            <person name="Henrissat B."/>
            <person name="Roux C."/>
            <person name="Martin F."/>
            <person name="Corradi N."/>
        </authorList>
    </citation>
    <scope>NUCLEOTIDE SEQUENCE [LARGE SCALE GENOMIC DNA]</scope>
    <source>
        <strain evidence="2 3">DAOM 197198</strain>
    </source>
</reference>
<feature type="transmembrane region" description="Helical" evidence="1">
    <location>
        <begin position="52"/>
        <end position="74"/>
    </location>
</feature>
<reference evidence="2 3" key="1">
    <citation type="journal article" date="2013" name="Proc. Natl. Acad. Sci. U.S.A.">
        <title>Genome of an arbuscular mycorrhizal fungus provides insight into the oldest plant symbiosis.</title>
        <authorList>
            <person name="Tisserant E."/>
            <person name="Malbreil M."/>
            <person name="Kuo A."/>
            <person name="Kohler A."/>
            <person name="Symeonidi A."/>
            <person name="Balestrini R."/>
            <person name="Charron P."/>
            <person name="Duensing N."/>
            <person name="Frei Dit Frey N."/>
            <person name="Gianinazzi-Pearson V."/>
            <person name="Gilbert L.B."/>
            <person name="Handa Y."/>
            <person name="Herr J.R."/>
            <person name="Hijri M."/>
            <person name="Koul R."/>
            <person name="Kawaguchi M."/>
            <person name="Krajinski F."/>
            <person name="Lammers P.J."/>
            <person name="Masclaux F.G."/>
            <person name="Murat C."/>
            <person name="Morin E."/>
            <person name="Ndikumana S."/>
            <person name="Pagni M."/>
            <person name="Petitpierre D."/>
            <person name="Requena N."/>
            <person name="Rosikiewicz P."/>
            <person name="Riley R."/>
            <person name="Saito K."/>
            <person name="San Clemente H."/>
            <person name="Shapiro H."/>
            <person name="van Tuinen D."/>
            <person name="Becard G."/>
            <person name="Bonfante P."/>
            <person name="Paszkowski U."/>
            <person name="Shachar-Hill Y.Y."/>
            <person name="Tuskan G.A."/>
            <person name="Young P.W."/>
            <person name="Sanders I.R."/>
            <person name="Henrissat B."/>
            <person name="Rensing S.A."/>
            <person name="Grigoriev I.V."/>
            <person name="Corradi N."/>
            <person name="Roux C."/>
            <person name="Martin F."/>
        </authorList>
    </citation>
    <scope>NUCLEOTIDE SEQUENCE [LARGE SCALE GENOMIC DNA]</scope>
    <source>
        <strain evidence="2 3">DAOM 197198</strain>
    </source>
</reference>